<gene>
    <name evidence="1" type="ORF">IFM89_022170</name>
</gene>
<dbReference type="OrthoDB" id="1749428at2759"/>
<evidence type="ECO:0000313" key="1">
    <source>
        <dbReference type="EMBL" id="KAF9625378.1"/>
    </source>
</evidence>
<organism evidence="1 2">
    <name type="scientific">Coptis chinensis</name>
    <dbReference type="NCBI Taxonomy" id="261450"/>
    <lineage>
        <taxon>Eukaryota</taxon>
        <taxon>Viridiplantae</taxon>
        <taxon>Streptophyta</taxon>
        <taxon>Embryophyta</taxon>
        <taxon>Tracheophyta</taxon>
        <taxon>Spermatophyta</taxon>
        <taxon>Magnoliopsida</taxon>
        <taxon>Ranunculales</taxon>
        <taxon>Ranunculaceae</taxon>
        <taxon>Coptidoideae</taxon>
        <taxon>Coptis</taxon>
    </lineage>
</organism>
<evidence type="ECO:0008006" key="3">
    <source>
        <dbReference type="Google" id="ProtNLM"/>
    </source>
</evidence>
<dbReference type="AlphaFoldDB" id="A0A835J1E8"/>
<proteinExistence type="predicted"/>
<dbReference type="PANTHER" id="PTHR46328">
    <property type="entry name" value="FAR-RED IMPAIRED RESPONSIVE (FAR1) FAMILY PROTEIN-RELATED"/>
    <property type="match status" value="1"/>
</dbReference>
<dbReference type="Proteomes" id="UP000631114">
    <property type="component" value="Unassembled WGS sequence"/>
</dbReference>
<dbReference type="PANTHER" id="PTHR46328:SF27">
    <property type="entry name" value="OS12G0287500 PROTEIN"/>
    <property type="match status" value="1"/>
</dbReference>
<reference evidence="1 2" key="1">
    <citation type="submission" date="2020-10" db="EMBL/GenBank/DDBJ databases">
        <title>The Coptis chinensis genome and diversification of protoberbering-type alkaloids.</title>
        <authorList>
            <person name="Wang B."/>
            <person name="Shu S."/>
            <person name="Song C."/>
            <person name="Liu Y."/>
        </authorList>
    </citation>
    <scope>NUCLEOTIDE SEQUENCE [LARGE SCALE GENOMIC DNA]</scope>
    <source>
        <strain evidence="1">HL-2020</strain>
        <tissue evidence="1">Leaf</tissue>
    </source>
</reference>
<dbReference type="EMBL" id="JADFTS010000001">
    <property type="protein sequence ID" value="KAF9625378.1"/>
    <property type="molecule type" value="Genomic_DNA"/>
</dbReference>
<protein>
    <recommendedName>
        <fullName evidence="3">Protein FAR1-RELATED SEQUENCE</fullName>
    </recommendedName>
</protein>
<keyword evidence="2" id="KW-1185">Reference proteome</keyword>
<sequence>MALEVLGTLPSLGLPQPLLKQYASLQYYPVGKRSPLRTQARNPLMNHFSDDEEDWLRNSCFDSFTYEDSDFVDVTSIGEGENVEIHENNDRYNDGCEASRVFEADKATFYSMQFKTTEEAFTIYNQYAKLVGFSVRKTTYRIRTDGVRVKRRFLCSAAGE</sequence>
<evidence type="ECO:0000313" key="2">
    <source>
        <dbReference type="Proteomes" id="UP000631114"/>
    </source>
</evidence>
<name>A0A835J1E8_9MAGN</name>
<comment type="caution">
    <text evidence="1">The sequence shown here is derived from an EMBL/GenBank/DDBJ whole genome shotgun (WGS) entry which is preliminary data.</text>
</comment>
<accession>A0A835J1E8</accession>